<evidence type="ECO:0000256" key="3">
    <source>
        <dbReference type="ARBA" id="ARBA00022741"/>
    </source>
</evidence>
<dbReference type="PANTHER" id="PTHR12400">
    <property type="entry name" value="INOSITOL POLYPHOSPHATE KINASE"/>
    <property type="match status" value="1"/>
</dbReference>
<keyword evidence="11" id="KW-1185">Reference proteome</keyword>
<dbReference type="Gene3D" id="3.30.470.160">
    <property type="entry name" value="Inositol polyphosphate kinase"/>
    <property type="match status" value="1"/>
</dbReference>
<evidence type="ECO:0000256" key="1">
    <source>
        <dbReference type="ARBA" id="ARBA00007374"/>
    </source>
</evidence>
<evidence type="ECO:0000256" key="7">
    <source>
        <dbReference type="ARBA" id="ARBA00036525"/>
    </source>
</evidence>
<sequence length="498" mass="55998">MIRRSDQAYYALIALSSLFTLIGVSFGAVALSEMLVDDEEDEEAVDSAFSLNKENHPQSLSLQSTNSTTANSNANVNSSANTPRRLSRASSLSDSVASRTSPTNPATKSRSRQQSLLPQWSMLSPREFEASLVLKDNETALTQTTHFKQCLVKVGGTRAKNWLDMTESDEGKNLELLAVPDKATPISVQAGGLSWKKRPFLFFPPDFVLKPLPSDYRGYRELGFYEKMVMAAGRGKDDTSSLDKETDLLRRYSSFMPSYYGLISSKSPNHLLAQDSYLLLRDTTATFSRPCVIDFKMGRQTYEPNCSLEKRADETKKYPEQATFGFRITGANIYDPNSPDAGEDGYVRYSKHFGRSLKNRAAIQDALLKLFSQTPAQGAHEEKKAYGVDRSERSRGRGGVRNRVVTEFRRQLKLLIAWFKSNNMFSFYASSILFVYEGMEGSDSWDNSRLRTIDFAHVVKRSDGARDDGYLDGLYTILRIVDEILRDQEKAGKLREDL</sequence>
<feature type="region of interest" description="Disordered" evidence="9">
    <location>
        <begin position="55"/>
        <end position="116"/>
    </location>
</feature>
<accession>A0A9W7EPR0</accession>
<dbReference type="InterPro" id="IPR038286">
    <property type="entry name" value="IPK_sf"/>
</dbReference>
<evidence type="ECO:0000256" key="4">
    <source>
        <dbReference type="ARBA" id="ARBA00022777"/>
    </source>
</evidence>
<reference evidence="11" key="1">
    <citation type="journal article" date="2023" name="Commun. Biol.">
        <title>Genome analysis of Parmales, the sister group of diatoms, reveals the evolutionary specialization of diatoms from phago-mixotrophs to photoautotrophs.</title>
        <authorList>
            <person name="Ban H."/>
            <person name="Sato S."/>
            <person name="Yoshikawa S."/>
            <person name="Yamada K."/>
            <person name="Nakamura Y."/>
            <person name="Ichinomiya M."/>
            <person name="Sato N."/>
            <person name="Blanc-Mathieu R."/>
            <person name="Endo H."/>
            <person name="Kuwata A."/>
            <person name="Ogata H."/>
        </authorList>
    </citation>
    <scope>NUCLEOTIDE SEQUENCE [LARGE SCALE GENOMIC DNA]</scope>
    <source>
        <strain evidence="11">NIES 3701</strain>
    </source>
</reference>
<dbReference type="GO" id="GO:0008440">
    <property type="term" value="F:inositol-1,4,5-trisphosphate 3-kinase activity"/>
    <property type="evidence" value="ECO:0007669"/>
    <property type="project" value="TreeGrafter"/>
</dbReference>
<dbReference type="SUPFAM" id="SSF56104">
    <property type="entry name" value="SAICAR synthase-like"/>
    <property type="match status" value="1"/>
</dbReference>
<proteinExistence type="inferred from homology"/>
<dbReference type="PANTHER" id="PTHR12400:SF51">
    <property type="entry name" value="INOSITOL POLYPHOSPHATE MULTIKINASE"/>
    <property type="match status" value="1"/>
</dbReference>
<keyword evidence="5" id="KW-0067">ATP-binding</keyword>
<comment type="caution">
    <text evidence="10">The sequence shown here is derived from an EMBL/GenBank/DDBJ whole genome shotgun (WGS) entry which is preliminary data.</text>
</comment>
<evidence type="ECO:0000256" key="6">
    <source>
        <dbReference type="ARBA" id="ARBA00036164"/>
    </source>
</evidence>
<evidence type="ECO:0000256" key="2">
    <source>
        <dbReference type="ARBA" id="ARBA00022679"/>
    </source>
</evidence>
<name>A0A9W7EPR0_9STRA</name>
<dbReference type="GO" id="GO:0005737">
    <property type="term" value="C:cytoplasm"/>
    <property type="evidence" value="ECO:0007669"/>
    <property type="project" value="TreeGrafter"/>
</dbReference>
<comment type="catalytic activity">
    <reaction evidence="6">
        <text>1D-myo-inositol 1,4,5-trisphosphate + 2 ATP = 1D-myo-inositol 1,3,4,5,6-pentakisphosphate + 2 ADP + 2 H(+)</text>
        <dbReference type="Rhea" id="RHEA:32359"/>
        <dbReference type="ChEBI" id="CHEBI:15378"/>
        <dbReference type="ChEBI" id="CHEBI:30616"/>
        <dbReference type="ChEBI" id="CHEBI:57733"/>
        <dbReference type="ChEBI" id="CHEBI:203600"/>
        <dbReference type="ChEBI" id="CHEBI:456216"/>
        <dbReference type="EC" id="2.7.1.151"/>
    </reaction>
</comment>
<dbReference type="GO" id="GO:0005634">
    <property type="term" value="C:nucleus"/>
    <property type="evidence" value="ECO:0007669"/>
    <property type="project" value="TreeGrafter"/>
</dbReference>
<gene>
    <name evidence="10" type="ORF">TrST_g13980</name>
</gene>
<feature type="compositionally biased region" description="Low complexity" evidence="9">
    <location>
        <begin position="64"/>
        <end position="101"/>
    </location>
</feature>
<comment type="catalytic activity">
    <reaction evidence="7">
        <text>1D-myo-inositol 1,3,4,6-tetrakisphosphate + ATP = 1D-myo-inositol 1,3,4,5,6-pentakisphosphate + ADP + H(+)</text>
        <dbReference type="Rhea" id="RHEA:12717"/>
        <dbReference type="ChEBI" id="CHEBI:15378"/>
        <dbReference type="ChEBI" id="CHEBI:30616"/>
        <dbReference type="ChEBI" id="CHEBI:57660"/>
        <dbReference type="ChEBI" id="CHEBI:57733"/>
        <dbReference type="ChEBI" id="CHEBI:456216"/>
        <dbReference type="EC" id="2.7.1.140"/>
    </reaction>
</comment>
<evidence type="ECO:0000313" key="10">
    <source>
        <dbReference type="EMBL" id="GMH88399.1"/>
    </source>
</evidence>
<evidence type="ECO:0000313" key="11">
    <source>
        <dbReference type="Proteomes" id="UP001165085"/>
    </source>
</evidence>
<evidence type="ECO:0000256" key="9">
    <source>
        <dbReference type="SAM" id="MobiDB-lite"/>
    </source>
</evidence>
<feature type="compositionally biased region" description="Polar residues" evidence="9">
    <location>
        <begin position="102"/>
        <end position="116"/>
    </location>
</feature>
<dbReference type="Pfam" id="PF03770">
    <property type="entry name" value="IPK"/>
    <property type="match status" value="1"/>
</dbReference>
<dbReference type="AlphaFoldDB" id="A0A9W7EPR0"/>
<dbReference type="GO" id="GO:0032958">
    <property type="term" value="P:inositol phosphate biosynthetic process"/>
    <property type="evidence" value="ECO:0007669"/>
    <property type="project" value="InterPro"/>
</dbReference>
<evidence type="ECO:0000256" key="5">
    <source>
        <dbReference type="ARBA" id="ARBA00022840"/>
    </source>
</evidence>
<dbReference type="EMBL" id="BRXY01000342">
    <property type="protein sequence ID" value="GMH88399.1"/>
    <property type="molecule type" value="Genomic_DNA"/>
</dbReference>
<comment type="similarity">
    <text evidence="1 8">Belongs to the inositol phosphokinase (IPK) family.</text>
</comment>
<organism evidence="10 11">
    <name type="scientific">Triparma strigata</name>
    <dbReference type="NCBI Taxonomy" id="1606541"/>
    <lineage>
        <taxon>Eukaryota</taxon>
        <taxon>Sar</taxon>
        <taxon>Stramenopiles</taxon>
        <taxon>Ochrophyta</taxon>
        <taxon>Bolidophyceae</taxon>
        <taxon>Parmales</taxon>
        <taxon>Triparmaceae</taxon>
        <taxon>Triparma</taxon>
    </lineage>
</organism>
<keyword evidence="4 8" id="KW-0418">Kinase</keyword>
<protein>
    <recommendedName>
        <fullName evidence="8">Kinase</fullName>
        <ecNumber evidence="8">2.7.-.-</ecNumber>
    </recommendedName>
</protein>
<dbReference type="GO" id="GO:0051765">
    <property type="term" value="F:inositol tetrakisphosphate kinase activity"/>
    <property type="evidence" value="ECO:0007669"/>
    <property type="project" value="TreeGrafter"/>
</dbReference>
<evidence type="ECO:0000256" key="8">
    <source>
        <dbReference type="RuleBase" id="RU363090"/>
    </source>
</evidence>
<dbReference type="EC" id="2.7.-.-" evidence="8"/>
<keyword evidence="3" id="KW-0547">Nucleotide-binding</keyword>
<dbReference type="InterPro" id="IPR005522">
    <property type="entry name" value="IPK"/>
</dbReference>
<dbReference type="GO" id="GO:0005524">
    <property type="term" value="F:ATP binding"/>
    <property type="evidence" value="ECO:0007669"/>
    <property type="project" value="UniProtKB-KW"/>
</dbReference>
<dbReference type="OrthoDB" id="338650at2759"/>
<dbReference type="Proteomes" id="UP001165085">
    <property type="component" value="Unassembled WGS sequence"/>
</dbReference>
<keyword evidence="2 8" id="KW-0808">Transferase</keyword>